<comment type="similarity">
    <text evidence="1">Belongs to the esterase D family.</text>
</comment>
<evidence type="ECO:0000313" key="5">
    <source>
        <dbReference type="EMBL" id="BCU69156.1"/>
    </source>
</evidence>
<evidence type="ECO:0000256" key="3">
    <source>
        <dbReference type="ARBA" id="ARBA00022487"/>
    </source>
</evidence>
<gene>
    <name evidence="5" type="ORF">KN1_04530</name>
</gene>
<dbReference type="InterPro" id="IPR000801">
    <property type="entry name" value="Esterase-like"/>
</dbReference>
<dbReference type="GO" id="GO:0018738">
    <property type="term" value="F:S-formylglutathione hydrolase activity"/>
    <property type="evidence" value="ECO:0007669"/>
    <property type="project" value="UniProtKB-EC"/>
</dbReference>
<protein>
    <recommendedName>
        <fullName evidence="2">S-formylglutathione hydrolase</fullName>
        <ecNumber evidence="2">3.1.2.12</ecNumber>
    </recommendedName>
</protein>
<dbReference type="GeneID" id="66162201"/>
<dbReference type="Gene3D" id="3.40.50.1820">
    <property type="entry name" value="alpha/beta hydrolase"/>
    <property type="match status" value="1"/>
</dbReference>
<dbReference type="EMBL" id="AP024597">
    <property type="protein sequence ID" value="BCU69156.1"/>
    <property type="molecule type" value="Genomic_DNA"/>
</dbReference>
<evidence type="ECO:0000256" key="4">
    <source>
        <dbReference type="ARBA" id="ARBA00022801"/>
    </source>
</evidence>
<dbReference type="InterPro" id="IPR029058">
    <property type="entry name" value="AB_hydrolase_fold"/>
</dbReference>
<reference evidence="5 6" key="1">
    <citation type="submission" date="2021-04" db="EMBL/GenBank/DDBJ databases">
        <title>Complete genome sequence of Stygiolobus sp. KN-1.</title>
        <authorList>
            <person name="Nakamura K."/>
            <person name="Sakai H."/>
            <person name="Kurosawa N."/>
        </authorList>
    </citation>
    <scope>NUCLEOTIDE SEQUENCE [LARGE SCALE GENOMIC DNA]</scope>
    <source>
        <strain evidence="5 6">KN-1</strain>
    </source>
</reference>
<dbReference type="Proteomes" id="UP000825123">
    <property type="component" value="Chromosome"/>
</dbReference>
<accession>A0A8D5U5A2</accession>
<evidence type="ECO:0000256" key="1">
    <source>
        <dbReference type="ARBA" id="ARBA00005622"/>
    </source>
</evidence>
<dbReference type="GO" id="GO:0005829">
    <property type="term" value="C:cytosol"/>
    <property type="evidence" value="ECO:0007669"/>
    <property type="project" value="TreeGrafter"/>
</dbReference>
<sequence>MVLMKVENIESEFLKDNPLKDPFTRKVVYLDVNVSSKPVIVLYLSGFLSSGLTLLNYDPLGENIVEKADRLSKEGKITNMVIVLPDLFTKLGGNQYINSTAVGLYEDFIVKELIPRLKEKYDTEKIVIMGKSSGGYGSIILSMKYPEMIKGVIDHSGDSYFEYIYIPIFPSVIKTLRKYKSPEDWLQRFWAKENKKEKEDLNTLTVVAMSAFYSPLGDKFELPFDIETGEILEHVWKKWIEKDPVRIVEKYSENLRKLKMIYLDVGIRDEFKINFGMRILHNKMKKLGIPHVYEEFEGGHFNTSFRYDISLSLASKIFNEGDPI</sequence>
<organism evidence="5 6">
    <name type="scientific">Stygiolobus caldivivus</name>
    <dbReference type="NCBI Taxonomy" id="2824673"/>
    <lineage>
        <taxon>Archaea</taxon>
        <taxon>Thermoproteota</taxon>
        <taxon>Thermoprotei</taxon>
        <taxon>Sulfolobales</taxon>
        <taxon>Sulfolobaceae</taxon>
        <taxon>Stygiolobus</taxon>
    </lineage>
</organism>
<dbReference type="EC" id="3.1.2.12" evidence="2"/>
<dbReference type="AlphaFoldDB" id="A0A8D5U5A2"/>
<dbReference type="GO" id="GO:0046294">
    <property type="term" value="P:formaldehyde catabolic process"/>
    <property type="evidence" value="ECO:0007669"/>
    <property type="project" value="InterPro"/>
</dbReference>
<keyword evidence="6" id="KW-1185">Reference proteome</keyword>
<dbReference type="InterPro" id="IPR014186">
    <property type="entry name" value="S-formylglutathione_hydrol"/>
</dbReference>
<evidence type="ECO:0000256" key="2">
    <source>
        <dbReference type="ARBA" id="ARBA00012479"/>
    </source>
</evidence>
<dbReference type="SUPFAM" id="SSF53474">
    <property type="entry name" value="alpha/beta-Hydrolases"/>
    <property type="match status" value="1"/>
</dbReference>
<keyword evidence="4" id="KW-0378">Hydrolase</keyword>
<dbReference type="KEGG" id="csty:KN1_04530"/>
<dbReference type="Pfam" id="PF00756">
    <property type="entry name" value="Esterase"/>
    <property type="match status" value="1"/>
</dbReference>
<dbReference type="PANTHER" id="PTHR10061">
    <property type="entry name" value="S-FORMYLGLUTATHIONE HYDROLASE"/>
    <property type="match status" value="1"/>
</dbReference>
<name>A0A8D5U5A2_9CREN</name>
<dbReference type="RefSeq" id="WP_221289213.1">
    <property type="nucleotide sequence ID" value="NZ_AP024597.1"/>
</dbReference>
<dbReference type="PANTHER" id="PTHR10061:SF0">
    <property type="entry name" value="S-FORMYLGLUTATHIONE HYDROLASE"/>
    <property type="match status" value="1"/>
</dbReference>
<proteinExistence type="inferred from homology"/>
<evidence type="ECO:0000313" key="6">
    <source>
        <dbReference type="Proteomes" id="UP000825123"/>
    </source>
</evidence>
<keyword evidence="3" id="KW-0719">Serine esterase</keyword>
<dbReference type="GO" id="GO:0052689">
    <property type="term" value="F:carboxylic ester hydrolase activity"/>
    <property type="evidence" value="ECO:0007669"/>
    <property type="project" value="UniProtKB-KW"/>
</dbReference>